<dbReference type="PANTHER" id="PTHR24241:SF76">
    <property type="entry name" value="NEUROPEPTIDE SIFAMIDE RECEPTOR"/>
    <property type="match status" value="1"/>
</dbReference>
<dbReference type="PROSITE" id="PS50262">
    <property type="entry name" value="G_PROTEIN_RECEP_F1_2"/>
    <property type="match status" value="1"/>
</dbReference>
<evidence type="ECO:0000256" key="10">
    <source>
        <dbReference type="RuleBase" id="RU000688"/>
    </source>
</evidence>
<name>A0A5Q0TX01_RHYFE</name>
<keyword evidence="3" id="KW-1003">Cell membrane</keyword>
<feature type="transmembrane region" description="Helical" evidence="11">
    <location>
        <begin position="257"/>
        <end position="282"/>
    </location>
</feature>
<keyword evidence="7 11" id="KW-0472">Membrane</keyword>
<dbReference type="PANTHER" id="PTHR24241">
    <property type="entry name" value="NEUROPEPTIDE RECEPTOR-RELATED G-PROTEIN COUPLED RECEPTOR"/>
    <property type="match status" value="1"/>
</dbReference>
<comment type="similarity">
    <text evidence="2 10">Belongs to the G-protein coupled receptor 1 family.</text>
</comment>
<sequence length="446" mass="50127">MGELTFGPMLHPEGEEMSGFEDLLRLVTELYDGAKSSDYVAGYPDIPQASTSKRLMPIGVRSQNGILLYNSSINSTEPSIMPELFYRHSAAMTAVYCVAYILVFAVGLVGNFFVIAVVYRSPRMRTVTNFFIVNLAVADILVIVFCLPATLMSNIFVPWVLGWWMCKTVPYIQGVSVAASVYSLVAVSLDRFLAIWWPLKCQITKRRARLMIALIWTVSLTATIPWALFFDLVVIFSDAPDVQLCLEVWPEPMNGSLYFLVANLLFCYILPMILITMCYVLIYVKVWKRHIPTDTRDAQMERMQQKSKVKVVKMLVAVVILFVISWLPLYAIFARIKLGGEIAPWEEEVLPIATPIAQWLGASNSCINPILYAFFNKKFRKGFAAVLKSRRCCGRLRYYETVTVTASSSASVRKSSHFYNNNSSTRKLTTAADALTVSYICNNAGA</sequence>
<reference evidence="13" key="1">
    <citation type="submission" date="2019-04" db="EMBL/GenBank/DDBJ databases">
        <title>Identification and expression profiles of neuropeptides and their G protein-coupled receptors in the Red palm weevil Rhynchophorus ferrugineus (Coleoptera: Curculionidae).</title>
        <authorList>
            <person name="Zhang H."/>
            <person name="Bai J."/>
            <person name="Huang S."/>
            <person name="Hou Y."/>
        </authorList>
    </citation>
    <scope>NUCLEOTIDE SEQUENCE</scope>
</reference>
<evidence type="ECO:0000256" key="3">
    <source>
        <dbReference type="ARBA" id="ARBA00022475"/>
    </source>
</evidence>
<keyword evidence="9 10" id="KW-0807">Transducer</keyword>
<evidence type="ECO:0000313" key="13">
    <source>
        <dbReference type="EMBL" id="QGA72518.1"/>
    </source>
</evidence>
<comment type="subcellular location">
    <subcellularLocation>
        <location evidence="1">Cell membrane</location>
        <topology evidence="1">Multi-pass membrane protein</topology>
    </subcellularLocation>
</comment>
<feature type="transmembrane region" description="Helical" evidence="11">
    <location>
        <begin position="131"/>
        <end position="151"/>
    </location>
</feature>
<keyword evidence="5 11" id="KW-1133">Transmembrane helix</keyword>
<dbReference type="FunFam" id="1.20.1070.10:FF:000317">
    <property type="entry name" value="Neuropeptide FF receptor"/>
    <property type="match status" value="1"/>
</dbReference>
<organism evidence="13">
    <name type="scientific">Rhynchophorus ferrugineus</name>
    <name type="common">Red palm weevil</name>
    <name type="synonym">Curculio ferrugineus</name>
    <dbReference type="NCBI Taxonomy" id="354439"/>
    <lineage>
        <taxon>Eukaryota</taxon>
        <taxon>Metazoa</taxon>
        <taxon>Ecdysozoa</taxon>
        <taxon>Arthropoda</taxon>
        <taxon>Hexapoda</taxon>
        <taxon>Insecta</taxon>
        <taxon>Pterygota</taxon>
        <taxon>Neoptera</taxon>
        <taxon>Endopterygota</taxon>
        <taxon>Coleoptera</taxon>
        <taxon>Polyphaga</taxon>
        <taxon>Cucujiformia</taxon>
        <taxon>Curculionidae</taxon>
        <taxon>Dryophthorinae</taxon>
        <taxon>Rhynchophorus</taxon>
    </lineage>
</organism>
<dbReference type="AlphaFoldDB" id="A0A5Q0TX01"/>
<dbReference type="GO" id="GO:0005886">
    <property type="term" value="C:plasma membrane"/>
    <property type="evidence" value="ECO:0007669"/>
    <property type="project" value="UniProtKB-SubCell"/>
</dbReference>
<evidence type="ECO:0000256" key="1">
    <source>
        <dbReference type="ARBA" id="ARBA00004651"/>
    </source>
</evidence>
<evidence type="ECO:0000259" key="12">
    <source>
        <dbReference type="PROSITE" id="PS50262"/>
    </source>
</evidence>
<feature type="domain" description="G-protein coupled receptors family 1 profile" evidence="12">
    <location>
        <begin position="110"/>
        <end position="372"/>
    </location>
</feature>
<protein>
    <submittedName>
        <fullName evidence="13">Neuropeptide Ff receptor</fullName>
    </submittedName>
</protein>
<accession>A0A5Q0TX01</accession>
<evidence type="ECO:0000256" key="8">
    <source>
        <dbReference type="ARBA" id="ARBA00023170"/>
    </source>
</evidence>
<dbReference type="InterPro" id="IPR000611">
    <property type="entry name" value="NPY_rcpt"/>
</dbReference>
<feature type="transmembrane region" description="Helical" evidence="11">
    <location>
        <begin position="93"/>
        <end position="119"/>
    </location>
</feature>
<evidence type="ECO:0000256" key="11">
    <source>
        <dbReference type="SAM" id="Phobius"/>
    </source>
</evidence>
<dbReference type="InterPro" id="IPR017452">
    <property type="entry name" value="GPCR_Rhodpsn_7TM"/>
</dbReference>
<dbReference type="PROSITE" id="PS00237">
    <property type="entry name" value="G_PROTEIN_RECEP_F1_1"/>
    <property type="match status" value="1"/>
</dbReference>
<keyword evidence="4 10" id="KW-0812">Transmembrane</keyword>
<dbReference type="SUPFAM" id="SSF81321">
    <property type="entry name" value="Family A G protein-coupled receptor-like"/>
    <property type="match status" value="1"/>
</dbReference>
<feature type="transmembrane region" description="Helical" evidence="11">
    <location>
        <begin position="171"/>
        <end position="189"/>
    </location>
</feature>
<keyword evidence="8 10" id="KW-0675">Receptor</keyword>
<dbReference type="InterPro" id="IPR000276">
    <property type="entry name" value="GPCR_Rhodpsn"/>
</dbReference>
<dbReference type="EMBL" id="MK751514">
    <property type="protein sequence ID" value="QGA72518.1"/>
    <property type="molecule type" value="mRNA"/>
</dbReference>
<dbReference type="Gene3D" id="1.20.1070.10">
    <property type="entry name" value="Rhodopsin 7-helix transmembrane proteins"/>
    <property type="match status" value="1"/>
</dbReference>
<dbReference type="PRINTS" id="PR01012">
    <property type="entry name" value="NRPEPTIDEYR"/>
</dbReference>
<evidence type="ECO:0000256" key="2">
    <source>
        <dbReference type="ARBA" id="ARBA00010663"/>
    </source>
</evidence>
<dbReference type="CDD" id="cd14993">
    <property type="entry name" value="7tmA_CCKR-like"/>
    <property type="match status" value="1"/>
</dbReference>
<dbReference type="Pfam" id="PF00001">
    <property type="entry name" value="7tm_1"/>
    <property type="match status" value="1"/>
</dbReference>
<evidence type="ECO:0000256" key="5">
    <source>
        <dbReference type="ARBA" id="ARBA00022989"/>
    </source>
</evidence>
<gene>
    <name evidence="13" type="primary">GPCR</name>
</gene>
<keyword evidence="6 10" id="KW-0297">G-protein coupled receptor</keyword>
<evidence type="ECO:0000256" key="9">
    <source>
        <dbReference type="ARBA" id="ARBA00023224"/>
    </source>
</evidence>
<dbReference type="GO" id="GO:0032870">
    <property type="term" value="P:cellular response to hormone stimulus"/>
    <property type="evidence" value="ECO:0007669"/>
    <property type="project" value="TreeGrafter"/>
</dbReference>
<evidence type="ECO:0000256" key="7">
    <source>
        <dbReference type="ARBA" id="ARBA00023136"/>
    </source>
</evidence>
<feature type="transmembrane region" description="Helical" evidence="11">
    <location>
        <begin position="210"/>
        <end position="237"/>
    </location>
</feature>
<evidence type="ECO:0000256" key="4">
    <source>
        <dbReference type="ARBA" id="ARBA00022692"/>
    </source>
</evidence>
<dbReference type="SMART" id="SM01381">
    <property type="entry name" value="7TM_GPCR_Srsx"/>
    <property type="match status" value="1"/>
</dbReference>
<dbReference type="PRINTS" id="PR00237">
    <property type="entry name" value="GPCRRHODOPSN"/>
</dbReference>
<dbReference type="GO" id="GO:0004983">
    <property type="term" value="F:neuropeptide Y receptor activity"/>
    <property type="evidence" value="ECO:0007669"/>
    <property type="project" value="InterPro"/>
</dbReference>
<feature type="transmembrane region" description="Helical" evidence="11">
    <location>
        <begin position="311"/>
        <end position="336"/>
    </location>
</feature>
<proteinExistence type="evidence at transcript level"/>
<dbReference type="GO" id="GO:0042277">
    <property type="term" value="F:peptide binding"/>
    <property type="evidence" value="ECO:0007669"/>
    <property type="project" value="TreeGrafter"/>
</dbReference>
<evidence type="ECO:0000256" key="6">
    <source>
        <dbReference type="ARBA" id="ARBA00023040"/>
    </source>
</evidence>